<evidence type="ECO:0000256" key="2">
    <source>
        <dbReference type="ARBA" id="ARBA00010110"/>
    </source>
</evidence>
<keyword evidence="5 8" id="KW-0812">Transmembrane</keyword>
<comment type="similarity">
    <text evidence="2">Belongs to the arsenical resistance-3 (ACR3) (TC 2.A.59) family.</text>
</comment>
<gene>
    <name evidence="9" type="primary">acr3_1</name>
    <name evidence="9" type="ORF">Pmgp_01190</name>
</gene>
<keyword evidence="6 8" id="KW-1133">Transmembrane helix</keyword>
<reference evidence="9 10" key="1">
    <citation type="journal article" date="2018" name="Environ. Microbiol.">
        <title>Novel energy conservation strategies and behaviour of Pelotomaculum schinkii driving syntrophic propionate catabolism.</title>
        <authorList>
            <person name="Hidalgo-Ahumada C.A.P."/>
            <person name="Nobu M.K."/>
            <person name="Narihiro T."/>
            <person name="Tamaki H."/>
            <person name="Liu W.T."/>
            <person name="Kamagata Y."/>
            <person name="Stams A.J.M."/>
            <person name="Imachi H."/>
            <person name="Sousa D.Z."/>
        </authorList>
    </citation>
    <scope>NUCLEOTIDE SEQUENCE [LARGE SCALE GENOMIC DNA]</scope>
    <source>
        <strain evidence="9 10">MGP</strain>
    </source>
</reference>
<feature type="transmembrane region" description="Helical" evidence="8">
    <location>
        <begin position="100"/>
        <end position="122"/>
    </location>
</feature>
<evidence type="ECO:0000256" key="4">
    <source>
        <dbReference type="ARBA" id="ARBA00022475"/>
    </source>
</evidence>
<keyword evidence="10" id="KW-1185">Reference proteome</keyword>
<feature type="transmembrane region" description="Helical" evidence="8">
    <location>
        <begin position="198"/>
        <end position="218"/>
    </location>
</feature>
<evidence type="ECO:0000256" key="7">
    <source>
        <dbReference type="ARBA" id="ARBA00023136"/>
    </source>
</evidence>
<feature type="transmembrane region" description="Helical" evidence="8">
    <location>
        <begin position="134"/>
        <end position="158"/>
    </location>
</feature>
<keyword evidence="3" id="KW-0813">Transport</keyword>
<comment type="subcellular location">
    <subcellularLocation>
        <location evidence="1">Cell membrane</location>
        <topology evidence="1">Multi-pass membrane protein</topology>
    </subcellularLocation>
</comment>
<evidence type="ECO:0000256" key="3">
    <source>
        <dbReference type="ARBA" id="ARBA00022448"/>
    </source>
</evidence>
<accession>A0A4Y7RSM8</accession>
<evidence type="ECO:0000256" key="8">
    <source>
        <dbReference type="SAM" id="Phobius"/>
    </source>
</evidence>
<dbReference type="Pfam" id="PF01758">
    <property type="entry name" value="SBF"/>
    <property type="match status" value="1"/>
</dbReference>
<dbReference type="GO" id="GO:0005886">
    <property type="term" value="C:plasma membrane"/>
    <property type="evidence" value="ECO:0007669"/>
    <property type="project" value="UniProtKB-SubCell"/>
</dbReference>
<protein>
    <submittedName>
        <fullName evidence="9">Arsenical-resistance protein Acr3</fullName>
    </submittedName>
</protein>
<evidence type="ECO:0000256" key="6">
    <source>
        <dbReference type="ARBA" id="ARBA00022989"/>
    </source>
</evidence>
<dbReference type="GO" id="GO:0015104">
    <property type="term" value="F:antimonite transmembrane transporter activity"/>
    <property type="evidence" value="ECO:0007669"/>
    <property type="project" value="TreeGrafter"/>
</dbReference>
<dbReference type="InterPro" id="IPR002657">
    <property type="entry name" value="BilAc:Na_symport/Acr3"/>
</dbReference>
<keyword evidence="4" id="KW-1003">Cell membrane</keyword>
<evidence type="ECO:0000256" key="1">
    <source>
        <dbReference type="ARBA" id="ARBA00004651"/>
    </source>
</evidence>
<sequence>MKKINLFFLPSRNITLTIPLVLTVGFIAGLFWDTGVLKNYLLTATVLMIYPTMIGFKIKEIVDLSHTRLLLAASVINFVLVPALAYILGVLFLLGDPQLFAGLAIASLLPTSNMTIAFTHFGKGNVPAAVKLTVLSLVAGSLLAPWYLLVMVGGYIHIDLLAVLKNISIVVFLPLFLGVFTYHLLLKKYSQEQFEKSVKPWLPAVTAWGMVYMLFTGISTNARLIVSQPGLLLSSLLVWVVFYFVNYFISIKAGRLFFNRKDSVTLVFGTVLRNLAISIGLAAASFGVTAAFMVSLAFLFQGQSAAWFIRLNDKYKIFPETGRHMLKTRQAK</sequence>
<feature type="transmembrane region" description="Helical" evidence="8">
    <location>
        <begin position="70"/>
        <end position="94"/>
    </location>
</feature>
<dbReference type="GO" id="GO:0015297">
    <property type="term" value="F:antiporter activity"/>
    <property type="evidence" value="ECO:0007669"/>
    <property type="project" value="InterPro"/>
</dbReference>
<evidence type="ECO:0000313" key="10">
    <source>
        <dbReference type="Proteomes" id="UP000297597"/>
    </source>
</evidence>
<dbReference type="PANTHER" id="PTHR43057">
    <property type="entry name" value="ARSENITE EFFLUX TRANSPORTER"/>
    <property type="match status" value="1"/>
</dbReference>
<keyword evidence="7 8" id="KW-0472">Membrane</keyword>
<organism evidence="9 10">
    <name type="scientific">Pelotomaculum propionicicum</name>
    <dbReference type="NCBI Taxonomy" id="258475"/>
    <lineage>
        <taxon>Bacteria</taxon>
        <taxon>Bacillati</taxon>
        <taxon>Bacillota</taxon>
        <taxon>Clostridia</taxon>
        <taxon>Eubacteriales</taxon>
        <taxon>Desulfotomaculaceae</taxon>
        <taxon>Pelotomaculum</taxon>
    </lineage>
</organism>
<name>A0A4Y7RSM8_9FIRM</name>
<dbReference type="EMBL" id="QFFZ01000009">
    <property type="protein sequence ID" value="TEB12034.1"/>
    <property type="molecule type" value="Genomic_DNA"/>
</dbReference>
<dbReference type="OrthoDB" id="1551454at2"/>
<evidence type="ECO:0000256" key="5">
    <source>
        <dbReference type="ARBA" id="ARBA00022692"/>
    </source>
</evidence>
<dbReference type="AlphaFoldDB" id="A0A4Y7RSM8"/>
<dbReference type="InterPro" id="IPR038770">
    <property type="entry name" value="Na+/solute_symporter_sf"/>
</dbReference>
<dbReference type="Gene3D" id="1.20.1530.20">
    <property type="match status" value="1"/>
</dbReference>
<evidence type="ECO:0000313" key="9">
    <source>
        <dbReference type="EMBL" id="TEB12034.1"/>
    </source>
</evidence>
<dbReference type="InterPro" id="IPR004706">
    <property type="entry name" value="Arsenical-R_Acr3"/>
</dbReference>
<dbReference type="GO" id="GO:0015105">
    <property type="term" value="F:arsenite transmembrane transporter activity"/>
    <property type="evidence" value="ECO:0007669"/>
    <property type="project" value="TreeGrafter"/>
</dbReference>
<feature type="transmembrane region" description="Helical" evidence="8">
    <location>
        <begin position="12"/>
        <end position="32"/>
    </location>
</feature>
<dbReference type="Proteomes" id="UP000297597">
    <property type="component" value="Unassembled WGS sequence"/>
</dbReference>
<feature type="transmembrane region" description="Helical" evidence="8">
    <location>
        <begin position="230"/>
        <end position="251"/>
    </location>
</feature>
<dbReference type="PANTHER" id="PTHR43057:SF1">
    <property type="entry name" value="ARSENICAL-RESISTANCE PROTEIN 3"/>
    <property type="match status" value="1"/>
</dbReference>
<dbReference type="RefSeq" id="WP_134213066.1">
    <property type="nucleotide sequence ID" value="NZ_QFFZ01000009.1"/>
</dbReference>
<feature type="transmembrane region" description="Helical" evidence="8">
    <location>
        <begin position="164"/>
        <end position="186"/>
    </location>
</feature>
<feature type="transmembrane region" description="Helical" evidence="8">
    <location>
        <begin position="38"/>
        <end position="58"/>
    </location>
</feature>
<proteinExistence type="inferred from homology"/>
<comment type="caution">
    <text evidence="9">The sequence shown here is derived from an EMBL/GenBank/DDBJ whole genome shotgun (WGS) entry which is preliminary data.</text>
</comment>